<dbReference type="PANTHER" id="PTHR36740:SF1">
    <property type="entry name" value="PRC-BARREL DOMAIN-CONTAINING PROTEIN"/>
    <property type="match status" value="1"/>
</dbReference>
<evidence type="ECO:0000256" key="1">
    <source>
        <dbReference type="SAM" id="MobiDB-lite"/>
    </source>
</evidence>
<dbReference type="RefSeq" id="XP_027351552.1">
    <property type="nucleotide sequence ID" value="XM_027495751.1"/>
</dbReference>
<feature type="region of interest" description="Disordered" evidence="1">
    <location>
        <begin position="81"/>
        <end position="122"/>
    </location>
</feature>
<dbReference type="GeneID" id="113862651"/>
<reference evidence="3" key="2">
    <citation type="submission" date="2025-08" db="UniProtKB">
        <authorList>
            <consortium name="RefSeq"/>
        </authorList>
    </citation>
    <scope>IDENTIFICATION</scope>
    <source>
        <tissue evidence="3">Young leaves</tissue>
    </source>
</reference>
<dbReference type="AlphaFoldDB" id="A0A8B8L5R6"/>
<evidence type="ECO:0000313" key="3">
    <source>
        <dbReference type="RefSeq" id="XP_027351552.1"/>
    </source>
</evidence>
<proteinExistence type="predicted"/>
<evidence type="ECO:0000313" key="2">
    <source>
        <dbReference type="Proteomes" id="UP000694853"/>
    </source>
</evidence>
<feature type="compositionally biased region" description="Basic and acidic residues" evidence="1">
    <location>
        <begin position="111"/>
        <end position="122"/>
    </location>
</feature>
<dbReference type="KEGG" id="aprc:113862651"/>
<reference evidence="2" key="1">
    <citation type="journal article" date="2019" name="Toxins">
        <title>Detection of Abrin-Like and Prepropulchellin-Like Toxin Genes and Transcripts Using Whole Genome Sequencing and Full-Length Transcript Sequencing of Abrus precatorius.</title>
        <authorList>
            <person name="Hovde B.T."/>
            <person name="Daligault H.E."/>
            <person name="Hanschen E.R."/>
            <person name="Kunde Y.A."/>
            <person name="Johnson M.B."/>
            <person name="Starkenburg S.R."/>
            <person name="Johnson S.L."/>
        </authorList>
    </citation>
    <scope>NUCLEOTIDE SEQUENCE [LARGE SCALE GENOMIC DNA]</scope>
</reference>
<gene>
    <name evidence="3" type="primary">LOC113862651</name>
</gene>
<dbReference type="InterPro" id="IPR011033">
    <property type="entry name" value="PRC_barrel-like_sf"/>
</dbReference>
<organism evidence="2 3">
    <name type="scientific">Abrus precatorius</name>
    <name type="common">Indian licorice</name>
    <name type="synonym">Glycine abrus</name>
    <dbReference type="NCBI Taxonomy" id="3816"/>
    <lineage>
        <taxon>Eukaryota</taxon>
        <taxon>Viridiplantae</taxon>
        <taxon>Streptophyta</taxon>
        <taxon>Embryophyta</taxon>
        <taxon>Tracheophyta</taxon>
        <taxon>Spermatophyta</taxon>
        <taxon>Magnoliopsida</taxon>
        <taxon>eudicotyledons</taxon>
        <taxon>Gunneridae</taxon>
        <taxon>Pentapetalae</taxon>
        <taxon>rosids</taxon>
        <taxon>fabids</taxon>
        <taxon>Fabales</taxon>
        <taxon>Fabaceae</taxon>
        <taxon>Papilionoideae</taxon>
        <taxon>50 kb inversion clade</taxon>
        <taxon>NPAAA clade</taxon>
        <taxon>indigoferoid/millettioid clade</taxon>
        <taxon>Abreae</taxon>
        <taxon>Abrus</taxon>
    </lineage>
</organism>
<sequence length="408" mass="46143">MTEFLATNPLTISAAESPRFPFLNSYPTLTARTQLNPNSHAPFSPKLSKTKNSKMIVSAARPSRGYSFYNELEFEDRKEKTFGLERNPVGEEDSPSETGSVPFVGVENDDDKGSGKRERGLEGDDLVRVQGDEDEVDLKEGDEQVERFGGKLKVRRGKQVIRRSSLLAKQVISIRSALSLGFISQLWVDTTSWMVLFAEVRPNLLSGDSEKFLLEDISQVGDVVLVQDESVIDNEFKMVGLETLVGYKVVTPSRRNIGKVRGYTFSINSGAVEELELDSFGLSIIPSSLVSTYSLLVEDVLEVVSDAVVVHEAAALRIQRLSKLLKMLLGFLLTPAFWGTRMWEFQWMILKIMNLNNLRRMVIFQEGKVWEEENPIKEIGLMKIIGSFRWTIFDFHGFSTKFRTHTFY</sequence>
<dbReference type="PANTHER" id="PTHR36740">
    <property type="entry name" value="PRC DOMAIN-CONTAINING PROTEIN"/>
    <property type="match status" value="1"/>
</dbReference>
<accession>A0A8B8L5R6</accession>
<dbReference type="Proteomes" id="UP000694853">
    <property type="component" value="Unplaced"/>
</dbReference>
<keyword evidence="2" id="KW-1185">Reference proteome</keyword>
<dbReference type="OrthoDB" id="539916at2759"/>
<protein>
    <submittedName>
        <fullName evidence="3">Uncharacterized protein LOC113862651 isoform X1</fullName>
    </submittedName>
</protein>
<dbReference type="SUPFAM" id="SSF50346">
    <property type="entry name" value="PRC-barrel domain"/>
    <property type="match status" value="2"/>
</dbReference>
<name>A0A8B8L5R6_ABRPR</name>